<organism evidence="2 3">
    <name type="scientific">Ficus carica</name>
    <name type="common">Common fig</name>
    <dbReference type="NCBI Taxonomy" id="3494"/>
    <lineage>
        <taxon>Eukaryota</taxon>
        <taxon>Viridiplantae</taxon>
        <taxon>Streptophyta</taxon>
        <taxon>Embryophyta</taxon>
        <taxon>Tracheophyta</taxon>
        <taxon>Spermatophyta</taxon>
        <taxon>Magnoliopsida</taxon>
        <taxon>eudicotyledons</taxon>
        <taxon>Gunneridae</taxon>
        <taxon>Pentapetalae</taxon>
        <taxon>rosids</taxon>
        <taxon>fabids</taxon>
        <taxon>Rosales</taxon>
        <taxon>Moraceae</taxon>
        <taxon>Ficeae</taxon>
        <taxon>Ficus</taxon>
    </lineage>
</organism>
<evidence type="ECO:0000256" key="1">
    <source>
        <dbReference type="SAM" id="MobiDB-lite"/>
    </source>
</evidence>
<reference evidence="2" key="1">
    <citation type="submission" date="2023-07" db="EMBL/GenBank/DDBJ databases">
        <title>draft genome sequence of fig (Ficus carica).</title>
        <authorList>
            <person name="Takahashi T."/>
            <person name="Nishimura K."/>
        </authorList>
    </citation>
    <scope>NUCLEOTIDE SEQUENCE</scope>
</reference>
<protein>
    <submittedName>
        <fullName evidence="2">Uncharacterized protein</fullName>
    </submittedName>
</protein>
<sequence length="70" mass="8257">MRSGGFRSNAISRRRLLTMEDQRTTMQPMRLLPPPTSLLLEKMDSLHQRSNMGDEIMTCFSFPSRFNHWL</sequence>
<feature type="region of interest" description="Disordered" evidence="1">
    <location>
        <begin position="1"/>
        <end position="33"/>
    </location>
</feature>
<accession>A0AA88IYZ0</accession>
<name>A0AA88IYZ0_FICCA</name>
<gene>
    <name evidence="2" type="ORF">TIFTF001_027010</name>
</gene>
<dbReference type="Gramene" id="FCD_00022530-RA">
    <property type="protein sequence ID" value="FCD_00022530-RA:cds"/>
    <property type="gene ID" value="FCD_00022530"/>
</dbReference>
<dbReference type="EMBL" id="BTGU01000074">
    <property type="protein sequence ID" value="GMN57905.1"/>
    <property type="molecule type" value="Genomic_DNA"/>
</dbReference>
<evidence type="ECO:0000313" key="2">
    <source>
        <dbReference type="EMBL" id="GMN57905.1"/>
    </source>
</evidence>
<dbReference type="AlphaFoldDB" id="A0AA88IYZ0"/>
<proteinExistence type="predicted"/>
<keyword evidence="3" id="KW-1185">Reference proteome</keyword>
<dbReference type="Proteomes" id="UP001187192">
    <property type="component" value="Unassembled WGS sequence"/>
</dbReference>
<comment type="caution">
    <text evidence="2">The sequence shown here is derived from an EMBL/GenBank/DDBJ whole genome shotgun (WGS) entry which is preliminary data.</text>
</comment>
<evidence type="ECO:0000313" key="3">
    <source>
        <dbReference type="Proteomes" id="UP001187192"/>
    </source>
</evidence>